<name>A0A926CYV0_9FIRM</name>
<evidence type="ECO:0000256" key="3">
    <source>
        <dbReference type="SAM" id="SignalP"/>
    </source>
</evidence>
<evidence type="ECO:0000259" key="4">
    <source>
        <dbReference type="Pfam" id="PF13240"/>
    </source>
</evidence>
<feature type="signal peptide" evidence="3">
    <location>
        <begin position="1"/>
        <end position="25"/>
    </location>
</feature>
<keyword evidence="2" id="KW-0812">Transmembrane</keyword>
<protein>
    <submittedName>
        <fullName evidence="5">Zinc-ribbon domain-containing protein</fullName>
    </submittedName>
</protein>
<reference evidence="5" key="1">
    <citation type="submission" date="2020-08" db="EMBL/GenBank/DDBJ databases">
        <title>Genome public.</title>
        <authorList>
            <person name="Liu C."/>
            <person name="Sun Q."/>
        </authorList>
    </citation>
    <scope>NUCLEOTIDE SEQUENCE</scope>
    <source>
        <strain evidence="5">NSJ-44</strain>
    </source>
</reference>
<keyword evidence="2" id="KW-0472">Membrane</keyword>
<dbReference type="Proteomes" id="UP000654279">
    <property type="component" value="Unassembled WGS sequence"/>
</dbReference>
<dbReference type="AlphaFoldDB" id="A0A926CYV0"/>
<evidence type="ECO:0000256" key="2">
    <source>
        <dbReference type="SAM" id="Phobius"/>
    </source>
</evidence>
<feature type="domain" description="Zinc-ribbon" evidence="4">
    <location>
        <begin position="333"/>
        <end position="355"/>
    </location>
</feature>
<sequence>MKKKILSLCAAVILLAALFAAPGLAAADTRTYELEDLELSIEIPNSYGVTAQGVVGNRAVFALLGVDPEEFWADYEGTDIYLSAVGIDPLREVNIATFEVEDVFTIDVDTLKNAPSYLIDQQIDYFLEDSEVTDCRTYETDQALYIVADLEQRQSGGYVHMYFTVIGGQGYNIGLYTYGQQAGFTQEQELEAMVDSIDYHNLPLGGLGYDSSYDTAYRAGETIGRITAITAIPGFLLSIAALVITLCMANKRKKQREYQRAQEMAALGQQEAVQPVVTWEAPQQAPEEPVEAAAQPEKDKMDTEQESGGVVLPTEGSQPAPEAEPRPAVKPRFCTECGKPLPENAAFCPECGKKVQK</sequence>
<proteinExistence type="predicted"/>
<feature type="compositionally biased region" description="Low complexity" evidence="1">
    <location>
        <begin position="281"/>
        <end position="295"/>
    </location>
</feature>
<gene>
    <name evidence="5" type="ORF">H8699_03430</name>
</gene>
<comment type="caution">
    <text evidence="5">The sequence shown here is derived from an EMBL/GenBank/DDBJ whole genome shotgun (WGS) entry which is preliminary data.</text>
</comment>
<accession>A0A926CYV0</accession>
<keyword evidence="2" id="KW-1133">Transmembrane helix</keyword>
<evidence type="ECO:0000313" key="5">
    <source>
        <dbReference type="EMBL" id="MBC8528487.1"/>
    </source>
</evidence>
<feature type="region of interest" description="Disordered" evidence="1">
    <location>
        <begin position="281"/>
        <end position="332"/>
    </location>
</feature>
<feature type="transmembrane region" description="Helical" evidence="2">
    <location>
        <begin position="228"/>
        <end position="249"/>
    </location>
</feature>
<feature type="chain" id="PRO_5039512264" evidence="3">
    <location>
        <begin position="26"/>
        <end position="357"/>
    </location>
</feature>
<evidence type="ECO:0000313" key="6">
    <source>
        <dbReference type="Proteomes" id="UP000654279"/>
    </source>
</evidence>
<evidence type="ECO:0000256" key="1">
    <source>
        <dbReference type="SAM" id="MobiDB-lite"/>
    </source>
</evidence>
<organism evidence="5 6">
    <name type="scientific">Luoshenia tenuis</name>
    <dbReference type="NCBI Taxonomy" id="2763654"/>
    <lineage>
        <taxon>Bacteria</taxon>
        <taxon>Bacillati</taxon>
        <taxon>Bacillota</taxon>
        <taxon>Clostridia</taxon>
        <taxon>Christensenellales</taxon>
        <taxon>Christensenellaceae</taxon>
        <taxon>Luoshenia</taxon>
    </lineage>
</organism>
<dbReference type="Pfam" id="PF13240">
    <property type="entry name" value="Zn_Ribbon_1"/>
    <property type="match status" value="1"/>
</dbReference>
<keyword evidence="6" id="KW-1185">Reference proteome</keyword>
<dbReference type="RefSeq" id="WP_249284489.1">
    <property type="nucleotide sequence ID" value="NZ_JACRSO010000001.1"/>
</dbReference>
<dbReference type="InterPro" id="IPR026870">
    <property type="entry name" value="Zinc_ribbon_dom"/>
</dbReference>
<dbReference type="EMBL" id="JACRSO010000001">
    <property type="protein sequence ID" value="MBC8528487.1"/>
    <property type="molecule type" value="Genomic_DNA"/>
</dbReference>
<keyword evidence="3" id="KW-0732">Signal</keyword>